<accession>A0A177HSA1</accession>
<gene>
    <name evidence="2" type="ORF">STSP_32180</name>
</gene>
<dbReference type="EMBL" id="LOHS01000076">
    <property type="protein sequence ID" value="OAH13540.1"/>
    <property type="molecule type" value="Genomic_DNA"/>
</dbReference>
<protein>
    <submittedName>
        <fullName evidence="2">Uncharacterized protein</fullName>
    </submittedName>
</protein>
<sequence length="158" mass="16573">MGIEGRRSGRRPRNEEYVCPVCGQPVGTVIHRRKILGAFVPVWGPGPCRNPDCSAYEEPVEAAHGAGARRSYREHPRTPWPPATGSITAVGARPAAGRAAAEGRSADAAGRTEDRGRPDMEGLDDQAGAAGGGMRAGRVGPRGDQDARKDSPPDGRQG</sequence>
<keyword evidence="3" id="KW-1185">Reference proteome</keyword>
<dbReference type="Proteomes" id="UP000077381">
    <property type="component" value="Unassembled WGS sequence"/>
</dbReference>
<evidence type="ECO:0000313" key="2">
    <source>
        <dbReference type="EMBL" id="OAH13540.1"/>
    </source>
</evidence>
<feature type="compositionally biased region" description="Low complexity" evidence="1">
    <location>
        <begin position="89"/>
        <end position="109"/>
    </location>
</feature>
<dbReference type="PATRIC" id="fig|1716141.3.peg.3382"/>
<proteinExistence type="predicted"/>
<dbReference type="AlphaFoldDB" id="A0A177HSA1"/>
<reference evidence="2 3" key="1">
    <citation type="submission" date="2015-12" db="EMBL/GenBank/DDBJ databases">
        <title>Genome sequence of Streptomyces sp. G25.</title>
        <authorList>
            <person name="Poehlein A."/>
            <person name="Roettig A."/>
            <person name="Hiessl S."/>
            <person name="Hauschild P."/>
            <person name="Schauer J."/>
            <person name="Madkour M.H."/>
            <person name="Al-Ansari A.M."/>
            <person name="Almakishah N.H."/>
            <person name="Steinbuechel A."/>
            <person name="Daniel R."/>
        </authorList>
    </citation>
    <scope>NUCLEOTIDE SEQUENCE [LARGE SCALE GENOMIC DNA]</scope>
    <source>
        <strain evidence="3">G25(2015)</strain>
    </source>
</reference>
<evidence type="ECO:0000313" key="3">
    <source>
        <dbReference type="Proteomes" id="UP000077381"/>
    </source>
</evidence>
<dbReference type="STRING" id="1716141.STSP_32180"/>
<feature type="compositionally biased region" description="Basic and acidic residues" evidence="1">
    <location>
        <begin position="110"/>
        <end position="120"/>
    </location>
</feature>
<feature type="compositionally biased region" description="Basic and acidic residues" evidence="1">
    <location>
        <begin position="141"/>
        <end position="158"/>
    </location>
</feature>
<name>A0A177HSA1_9ACTN</name>
<feature type="region of interest" description="Disordered" evidence="1">
    <location>
        <begin position="62"/>
        <end position="158"/>
    </location>
</feature>
<evidence type="ECO:0000256" key="1">
    <source>
        <dbReference type="SAM" id="MobiDB-lite"/>
    </source>
</evidence>
<dbReference type="OrthoDB" id="4326748at2"/>
<organism evidence="2 3">
    <name type="scientific">Streptomyces jeddahensis</name>
    <dbReference type="NCBI Taxonomy" id="1716141"/>
    <lineage>
        <taxon>Bacteria</taxon>
        <taxon>Bacillati</taxon>
        <taxon>Actinomycetota</taxon>
        <taxon>Actinomycetes</taxon>
        <taxon>Kitasatosporales</taxon>
        <taxon>Streptomycetaceae</taxon>
        <taxon>Streptomyces</taxon>
    </lineage>
</organism>
<comment type="caution">
    <text evidence="2">The sequence shown here is derived from an EMBL/GenBank/DDBJ whole genome shotgun (WGS) entry which is preliminary data.</text>
</comment>